<dbReference type="PANTHER" id="PTHR45774:SF3">
    <property type="entry name" value="BTB (POZ) DOMAIN-CONTAINING 2B-RELATED"/>
    <property type="match status" value="1"/>
</dbReference>
<feature type="domain" description="BTB" evidence="4">
    <location>
        <begin position="177"/>
        <end position="247"/>
    </location>
</feature>
<protein>
    <recommendedName>
        <fullName evidence="4">BTB domain-containing protein</fullName>
    </recommendedName>
</protein>
<comment type="caution">
    <text evidence="5">The sequence shown here is derived from an EMBL/GenBank/DDBJ whole genome shotgun (WGS) entry which is preliminary data.</text>
</comment>
<dbReference type="Pfam" id="PF08005">
    <property type="entry name" value="PHR"/>
    <property type="match status" value="1"/>
</dbReference>
<reference evidence="5 6" key="1">
    <citation type="submission" date="2024-08" db="EMBL/GenBank/DDBJ databases">
        <authorList>
            <person name="Cucini C."/>
            <person name="Frati F."/>
        </authorList>
    </citation>
    <scope>NUCLEOTIDE SEQUENCE [LARGE SCALE GENOMIC DNA]</scope>
</reference>
<accession>A0ABP1QPR9</accession>
<evidence type="ECO:0000313" key="5">
    <source>
        <dbReference type="EMBL" id="CAL8109905.1"/>
    </source>
</evidence>
<dbReference type="InterPro" id="IPR011705">
    <property type="entry name" value="BACK"/>
</dbReference>
<gene>
    <name evidence="5" type="ORF">ODALV1_LOCUS13798</name>
</gene>
<keyword evidence="2" id="KW-0963">Cytoplasm</keyword>
<evidence type="ECO:0000256" key="1">
    <source>
        <dbReference type="ARBA" id="ARBA00004496"/>
    </source>
</evidence>
<evidence type="ECO:0000313" key="6">
    <source>
        <dbReference type="Proteomes" id="UP001642540"/>
    </source>
</evidence>
<dbReference type="Pfam" id="PF00651">
    <property type="entry name" value="BTB"/>
    <property type="match status" value="1"/>
</dbReference>
<dbReference type="InterPro" id="IPR000210">
    <property type="entry name" value="BTB/POZ_dom"/>
</dbReference>
<evidence type="ECO:0000256" key="2">
    <source>
        <dbReference type="ARBA" id="ARBA00022490"/>
    </source>
</evidence>
<dbReference type="PANTHER" id="PTHR45774">
    <property type="entry name" value="BTB/POZ DOMAIN-CONTAINING"/>
    <property type="match status" value="1"/>
</dbReference>
<dbReference type="SUPFAM" id="SSF54695">
    <property type="entry name" value="POZ domain"/>
    <property type="match status" value="1"/>
</dbReference>
<keyword evidence="6" id="KW-1185">Reference proteome</keyword>
<sequence>MNFDKPPPGRGGGGSPPTCSHGGCGNQVCSLKKRRRTDDVSSSDEGEDLSVGELELPSGRRYPPMLPMQQSYPLLSSGLEPSAVGPGPSVGGWRNMGPLGENEPVNPNPAQEEYVPISQPLPVPLPAPLQSPITPLGPSSGGSISNIRLRVDELGWQESRPALVQRSGYLLNNSRMSDVRFLVGETKTEIYAHKTILALGSPVFEAQFYGSIGSVGANDVIELPDMEYDTFLLFLKYLYTDELENSLDDTQLLCLLRPAKKYIVPHLVDRCSDILMTELKPENIFQILHHAQFFQLKKLEGACNRYIDRNSEAIVNSEEFINLGKSILTDFLKRDGLNMNEEALFQAVLRWASAECLRNSIEANYENLRLTLGDCLKLIRFPAMKREEFAAVYETTNILSPEEACSVFVYMCKSSTESIPPTLEFPTQKREFSPRLCVVSRFSGEPGEHSLNYRSGEIYNYRINFKVDREIFMKGANIFSIRCGVGPLAYASRREFSGALYLSEKEKERPHQQPPYLARKQFNKVGSLELDESPMTSGTGRRQYYPVMFDSEIRVEAEKHYCVCVVASVSSQSYPATPLQTYVGTNELAKSAVMHSEDLVVNFTFLGSSVDGSVGRFTSAQIPELIFCL</sequence>
<evidence type="ECO:0000256" key="3">
    <source>
        <dbReference type="SAM" id="MobiDB-lite"/>
    </source>
</evidence>
<dbReference type="PROSITE" id="PS50097">
    <property type="entry name" value="BTB"/>
    <property type="match status" value="1"/>
</dbReference>
<dbReference type="Gene3D" id="1.25.40.420">
    <property type="match status" value="1"/>
</dbReference>
<dbReference type="Pfam" id="PF07707">
    <property type="entry name" value="BACK"/>
    <property type="match status" value="1"/>
</dbReference>
<name>A0ABP1QPR9_9HEXA</name>
<dbReference type="InterPro" id="IPR038648">
    <property type="entry name" value="PHR_sf"/>
</dbReference>
<organism evidence="5 6">
    <name type="scientific">Orchesella dallaii</name>
    <dbReference type="NCBI Taxonomy" id="48710"/>
    <lineage>
        <taxon>Eukaryota</taxon>
        <taxon>Metazoa</taxon>
        <taxon>Ecdysozoa</taxon>
        <taxon>Arthropoda</taxon>
        <taxon>Hexapoda</taxon>
        <taxon>Collembola</taxon>
        <taxon>Entomobryomorpha</taxon>
        <taxon>Entomobryoidea</taxon>
        <taxon>Orchesellidae</taxon>
        <taxon>Orchesellinae</taxon>
        <taxon>Orchesella</taxon>
    </lineage>
</organism>
<dbReference type="Gene3D" id="2.60.120.820">
    <property type="entry name" value="PHR domain"/>
    <property type="match status" value="1"/>
</dbReference>
<feature type="compositionally biased region" description="Acidic residues" evidence="3">
    <location>
        <begin position="41"/>
        <end position="50"/>
    </location>
</feature>
<evidence type="ECO:0000259" key="4">
    <source>
        <dbReference type="PROSITE" id="PS50097"/>
    </source>
</evidence>
<dbReference type="InterPro" id="IPR012983">
    <property type="entry name" value="PHR"/>
</dbReference>
<dbReference type="InterPro" id="IPR011333">
    <property type="entry name" value="SKP1/BTB/POZ_sf"/>
</dbReference>
<dbReference type="SMART" id="SM00875">
    <property type="entry name" value="BACK"/>
    <property type="match status" value="1"/>
</dbReference>
<comment type="subcellular location">
    <subcellularLocation>
        <location evidence="1">Cytoplasm</location>
    </subcellularLocation>
</comment>
<dbReference type="Gene3D" id="3.30.710.10">
    <property type="entry name" value="Potassium Channel Kv1.1, Chain A"/>
    <property type="match status" value="1"/>
</dbReference>
<dbReference type="SMART" id="SM00225">
    <property type="entry name" value="BTB"/>
    <property type="match status" value="1"/>
</dbReference>
<dbReference type="EMBL" id="CAXLJM020000043">
    <property type="protein sequence ID" value="CAL8109905.1"/>
    <property type="molecule type" value="Genomic_DNA"/>
</dbReference>
<feature type="region of interest" description="Disordered" evidence="3">
    <location>
        <begin position="1"/>
        <end position="112"/>
    </location>
</feature>
<proteinExistence type="predicted"/>
<dbReference type="Proteomes" id="UP001642540">
    <property type="component" value="Unassembled WGS sequence"/>
</dbReference>